<dbReference type="RefSeq" id="WP_105744579.1">
    <property type="nucleotide sequence ID" value="NZ_PVBR01000022.1"/>
</dbReference>
<dbReference type="SUPFAM" id="SSF53850">
    <property type="entry name" value="Periplasmic binding protein-like II"/>
    <property type="match status" value="1"/>
</dbReference>
<dbReference type="GO" id="GO:0003677">
    <property type="term" value="F:DNA binding"/>
    <property type="evidence" value="ECO:0007669"/>
    <property type="project" value="UniProtKB-KW"/>
</dbReference>
<evidence type="ECO:0000256" key="3">
    <source>
        <dbReference type="ARBA" id="ARBA00023125"/>
    </source>
</evidence>
<keyword evidence="4" id="KW-0804">Transcription</keyword>
<dbReference type="Proteomes" id="UP000239434">
    <property type="component" value="Unassembled WGS sequence"/>
</dbReference>
<dbReference type="FunFam" id="1.10.10.10:FF:000001">
    <property type="entry name" value="LysR family transcriptional regulator"/>
    <property type="match status" value="1"/>
</dbReference>
<comment type="caution">
    <text evidence="6">The sequence shown here is derived from an EMBL/GenBank/DDBJ whole genome shotgun (WGS) entry which is preliminary data.</text>
</comment>
<proteinExistence type="inferred from homology"/>
<evidence type="ECO:0000256" key="1">
    <source>
        <dbReference type="ARBA" id="ARBA00009437"/>
    </source>
</evidence>
<dbReference type="Pfam" id="PF03466">
    <property type="entry name" value="LysR_substrate"/>
    <property type="match status" value="1"/>
</dbReference>
<keyword evidence="7" id="KW-1185">Reference proteome</keyword>
<reference evidence="6 7" key="1">
    <citation type="submission" date="2018-02" db="EMBL/GenBank/DDBJ databases">
        <title>The draft genome of Phyllobacterium sp. 1N-3.</title>
        <authorList>
            <person name="Liu L."/>
            <person name="Li L."/>
            <person name="Zhang X."/>
            <person name="Wang T."/>
            <person name="Liang L."/>
        </authorList>
    </citation>
    <scope>NUCLEOTIDE SEQUENCE [LARGE SCALE GENOMIC DNA]</scope>
    <source>
        <strain evidence="6 7">1N-3</strain>
    </source>
</reference>
<dbReference type="Gene3D" id="3.40.190.10">
    <property type="entry name" value="Periplasmic binding protein-like II"/>
    <property type="match status" value="2"/>
</dbReference>
<evidence type="ECO:0000313" key="6">
    <source>
        <dbReference type="EMBL" id="PRD41294.1"/>
    </source>
</evidence>
<dbReference type="Pfam" id="PF00126">
    <property type="entry name" value="HTH_1"/>
    <property type="match status" value="1"/>
</dbReference>
<protein>
    <submittedName>
        <fullName evidence="6">LysR family transcriptional regulator</fullName>
    </submittedName>
</protein>
<sequence length="304" mass="33262">MHGAGSFWARVFRSSHLIQAVAVGEHLNIRHAAAALGASQSSVSTRIMQLEETLGIRLFERRHRGVLVTEAGRQFLTDVRAGLEQLDHAVKSAGAIGKGKVGRLRIGVPTTISTGFLAERVKRYREEWPDIELDFFDGRVRDAIAEVREGKLDVAFVAGVPNPPDCHCKVLWSEPLLAALPSTDARVECGGLCWRDPVEDQFLVRSGGTGPEIHEGIVRRFEEHGCLARVKRCDVDRCTLMSMVAQGLGVTICGESISALGCPGITFLRLLGEQQVKFGAVWSPHNSSKALRHLLELAQAMSRI</sequence>
<dbReference type="InterPro" id="IPR000847">
    <property type="entry name" value="LysR_HTH_N"/>
</dbReference>
<dbReference type="InterPro" id="IPR036388">
    <property type="entry name" value="WH-like_DNA-bd_sf"/>
</dbReference>
<evidence type="ECO:0000313" key="7">
    <source>
        <dbReference type="Proteomes" id="UP000239434"/>
    </source>
</evidence>
<dbReference type="PROSITE" id="PS50931">
    <property type="entry name" value="HTH_LYSR"/>
    <property type="match status" value="1"/>
</dbReference>
<evidence type="ECO:0000256" key="2">
    <source>
        <dbReference type="ARBA" id="ARBA00023015"/>
    </source>
</evidence>
<dbReference type="PANTHER" id="PTHR30346">
    <property type="entry name" value="TRANSCRIPTIONAL DUAL REGULATOR HCAR-RELATED"/>
    <property type="match status" value="1"/>
</dbReference>
<evidence type="ECO:0000259" key="5">
    <source>
        <dbReference type="PROSITE" id="PS50931"/>
    </source>
</evidence>
<dbReference type="SUPFAM" id="SSF46785">
    <property type="entry name" value="Winged helix' DNA-binding domain"/>
    <property type="match status" value="1"/>
</dbReference>
<organism evidence="6 7">
    <name type="scientific">Phyllobacterium phragmitis</name>
    <dbReference type="NCBI Taxonomy" id="2670329"/>
    <lineage>
        <taxon>Bacteria</taxon>
        <taxon>Pseudomonadati</taxon>
        <taxon>Pseudomonadota</taxon>
        <taxon>Alphaproteobacteria</taxon>
        <taxon>Hyphomicrobiales</taxon>
        <taxon>Phyllobacteriaceae</taxon>
        <taxon>Phyllobacterium</taxon>
    </lineage>
</organism>
<name>A0A2S9IL84_9HYPH</name>
<keyword evidence="2" id="KW-0805">Transcription regulation</keyword>
<dbReference type="PANTHER" id="PTHR30346:SF0">
    <property type="entry name" value="HCA OPERON TRANSCRIPTIONAL ACTIVATOR HCAR"/>
    <property type="match status" value="1"/>
</dbReference>
<dbReference type="PRINTS" id="PR00039">
    <property type="entry name" value="HTHLYSR"/>
</dbReference>
<keyword evidence="3" id="KW-0238">DNA-binding</keyword>
<dbReference type="GO" id="GO:0003700">
    <property type="term" value="F:DNA-binding transcription factor activity"/>
    <property type="evidence" value="ECO:0007669"/>
    <property type="project" value="InterPro"/>
</dbReference>
<dbReference type="AlphaFoldDB" id="A0A2S9IL84"/>
<dbReference type="InterPro" id="IPR005119">
    <property type="entry name" value="LysR_subst-bd"/>
</dbReference>
<feature type="domain" description="HTH lysR-type" evidence="5">
    <location>
        <begin position="21"/>
        <end position="69"/>
    </location>
</feature>
<dbReference type="GO" id="GO:0032993">
    <property type="term" value="C:protein-DNA complex"/>
    <property type="evidence" value="ECO:0007669"/>
    <property type="project" value="TreeGrafter"/>
</dbReference>
<dbReference type="CDD" id="cd08414">
    <property type="entry name" value="PBP2_LTTR_aromatics_like"/>
    <property type="match status" value="1"/>
</dbReference>
<gene>
    <name evidence="6" type="ORF">C5748_22635</name>
</gene>
<evidence type="ECO:0000256" key="4">
    <source>
        <dbReference type="ARBA" id="ARBA00023163"/>
    </source>
</evidence>
<dbReference type="EMBL" id="PVBR01000022">
    <property type="protein sequence ID" value="PRD41294.1"/>
    <property type="molecule type" value="Genomic_DNA"/>
</dbReference>
<comment type="similarity">
    <text evidence="1">Belongs to the LysR transcriptional regulatory family.</text>
</comment>
<accession>A0A2S9IL84</accession>
<dbReference type="InterPro" id="IPR036390">
    <property type="entry name" value="WH_DNA-bd_sf"/>
</dbReference>
<dbReference type="Gene3D" id="1.10.10.10">
    <property type="entry name" value="Winged helix-like DNA-binding domain superfamily/Winged helix DNA-binding domain"/>
    <property type="match status" value="1"/>
</dbReference>